<dbReference type="PROSITE" id="PS51125">
    <property type="entry name" value="NHL"/>
    <property type="match status" value="2"/>
</dbReference>
<protein>
    <recommendedName>
        <fullName evidence="3">SMP-30/Gluconolactonase/LRE-like region domain-containing protein</fullName>
    </recommendedName>
</protein>
<evidence type="ECO:0000313" key="5">
    <source>
        <dbReference type="Proteomes" id="UP000663838"/>
    </source>
</evidence>
<dbReference type="EMBL" id="CAJOBS010000622">
    <property type="protein sequence ID" value="CAF4613626.1"/>
    <property type="molecule type" value="Genomic_DNA"/>
</dbReference>
<dbReference type="Gene3D" id="2.40.10.500">
    <property type="match status" value="1"/>
</dbReference>
<dbReference type="Gene3D" id="3.90.176.10">
    <property type="entry name" value="Toxin ADP-ribosyltransferase, Chain A, domain 1"/>
    <property type="match status" value="1"/>
</dbReference>
<feature type="repeat" description="NHL" evidence="2">
    <location>
        <begin position="614"/>
        <end position="645"/>
    </location>
</feature>
<dbReference type="PANTHER" id="PTHR24104:SF25">
    <property type="entry name" value="PROTEIN LIN-41"/>
    <property type="match status" value="1"/>
</dbReference>
<keyword evidence="1" id="KW-0677">Repeat</keyword>
<comment type="caution">
    <text evidence="4">The sequence shown here is derived from an EMBL/GenBank/DDBJ whole genome shotgun (WGS) entry which is preliminary data.</text>
</comment>
<evidence type="ECO:0000256" key="1">
    <source>
        <dbReference type="ARBA" id="ARBA00022737"/>
    </source>
</evidence>
<dbReference type="GO" id="GO:0008270">
    <property type="term" value="F:zinc ion binding"/>
    <property type="evidence" value="ECO:0007669"/>
    <property type="project" value="UniProtKB-KW"/>
</dbReference>
<reference evidence="4" key="1">
    <citation type="submission" date="2021-02" db="EMBL/GenBank/DDBJ databases">
        <authorList>
            <person name="Nowell W R."/>
        </authorList>
    </citation>
    <scope>NUCLEOTIDE SEQUENCE</scope>
</reference>
<proteinExistence type="predicted"/>
<dbReference type="CDD" id="cd05819">
    <property type="entry name" value="NHL"/>
    <property type="match status" value="1"/>
</dbReference>
<dbReference type="InterPro" id="IPR001258">
    <property type="entry name" value="NHL_repeat"/>
</dbReference>
<dbReference type="Proteomes" id="UP000663838">
    <property type="component" value="Unassembled WGS sequence"/>
</dbReference>
<organism evidence="4 5">
    <name type="scientific">Rotaria socialis</name>
    <dbReference type="NCBI Taxonomy" id="392032"/>
    <lineage>
        <taxon>Eukaryota</taxon>
        <taxon>Metazoa</taxon>
        <taxon>Spiralia</taxon>
        <taxon>Gnathifera</taxon>
        <taxon>Rotifera</taxon>
        <taxon>Eurotatoria</taxon>
        <taxon>Bdelloidea</taxon>
        <taxon>Philodinida</taxon>
        <taxon>Philodinidae</taxon>
        <taxon>Rotaria</taxon>
    </lineage>
</organism>
<dbReference type="InterPro" id="IPR050952">
    <property type="entry name" value="TRIM-NHL_E3_ligases"/>
</dbReference>
<dbReference type="Gene3D" id="1.25.40.10">
    <property type="entry name" value="Tetratricopeptide repeat domain"/>
    <property type="match status" value="1"/>
</dbReference>
<feature type="domain" description="SMP-30/Gluconolactonase/LRE-like region" evidence="3">
    <location>
        <begin position="479"/>
        <end position="693"/>
    </location>
</feature>
<dbReference type="PANTHER" id="PTHR24104">
    <property type="entry name" value="E3 UBIQUITIN-PROTEIN LIGASE NHLRC1-RELATED"/>
    <property type="match status" value="1"/>
</dbReference>
<feature type="repeat" description="NHL" evidence="2">
    <location>
        <begin position="664"/>
        <end position="695"/>
    </location>
</feature>
<dbReference type="SUPFAM" id="SSF101898">
    <property type="entry name" value="NHL repeat"/>
    <property type="match status" value="1"/>
</dbReference>
<sequence length="695" mass="78648">MVNSVPPNSSSIVPANNQNVEIFSLIWLDQYVESQYIQNAENKLRSNINLIKKFLDVKKCQQYVEDLSPADRVVMIVSGGLGQQIVPSIHKLRQVISIYVYCMNKERNKRWSKYFTKVKGVINELDELVSQINTDRQIQRNLDEPFSTIFSIALRNENIHIIFLFREFISDIYHQLKEYQVKTPITTYRCQLMSSDELKTLKASVGHFISVNSFFSTSASAKEARSFIHTFFIRDNLEPVLFEITADPHVATNKPFADISIFSEFNGESEVVLCLVLYFVWTAEDAHGLKEVFLHIKKQYSEEDVNLGTYAKLLWKLGKFNLAELYYMRFLKMFPPNDPLVGKIYENLCELASQTGDYDKSIDLHKKCIEHEKLNRLGCSIDGHNASHHIVFPTIPANARWAQHGVTVAGEFQNDDMTYQLCLPYSFCIDDDSQTMIIDDYGNDRIVQLKMNSRNGEILAGGGGVGTQLDQLNQPTDVIIDKKTNSLIMCDRQNRRCLRWSLSKGTVQGEILFDNIRCWGLAIDDQNNVYISDTEKHAVIRYTMNDKNGTIVAGGQGRGAALNQLNNPTYIFVDQQQNVYVSERGNHRVTKWKMGASQGIVVAGGHGQGKLLTQVSQPEGLFVDTSGTVYVVDSWNHRVTLWPKEAKQGTVIAGGNGQGNTSNQLNSPVGLSFDEHGNLYVADCGNDRIQCFSFE</sequence>
<evidence type="ECO:0000256" key="2">
    <source>
        <dbReference type="PROSITE-ProRule" id="PRU00504"/>
    </source>
</evidence>
<name>A0A821CZ85_9BILA</name>
<dbReference type="InterPro" id="IPR013658">
    <property type="entry name" value="SGL"/>
</dbReference>
<accession>A0A821CZ85</accession>
<dbReference type="SUPFAM" id="SSF48452">
    <property type="entry name" value="TPR-like"/>
    <property type="match status" value="1"/>
</dbReference>
<dbReference type="InterPro" id="IPR011042">
    <property type="entry name" value="6-blade_b-propeller_TolB-like"/>
</dbReference>
<dbReference type="InterPro" id="IPR011990">
    <property type="entry name" value="TPR-like_helical_dom_sf"/>
</dbReference>
<evidence type="ECO:0000313" key="4">
    <source>
        <dbReference type="EMBL" id="CAF4613626.1"/>
    </source>
</evidence>
<gene>
    <name evidence="4" type="ORF">TOA249_LOCUS11472</name>
</gene>
<evidence type="ECO:0000259" key="3">
    <source>
        <dbReference type="Pfam" id="PF08450"/>
    </source>
</evidence>
<dbReference type="SUPFAM" id="SSF56399">
    <property type="entry name" value="ADP-ribosylation"/>
    <property type="match status" value="1"/>
</dbReference>
<dbReference type="Pfam" id="PF08450">
    <property type="entry name" value="SGL"/>
    <property type="match status" value="1"/>
</dbReference>
<dbReference type="AlphaFoldDB" id="A0A821CZ85"/>
<dbReference type="Gene3D" id="2.120.10.30">
    <property type="entry name" value="TolB, C-terminal domain"/>
    <property type="match status" value="2"/>
</dbReference>